<dbReference type="GO" id="GO:0009289">
    <property type="term" value="C:pilus"/>
    <property type="evidence" value="ECO:0007669"/>
    <property type="project" value="InterPro"/>
</dbReference>
<dbReference type="Proteomes" id="UP000535589">
    <property type="component" value="Unassembled WGS sequence"/>
</dbReference>
<comment type="caution">
    <text evidence="5">The sequence shown here is derived from an EMBL/GenBank/DDBJ whole genome shotgun (WGS) entry which is preliminary data.</text>
</comment>
<dbReference type="InterPro" id="IPR001082">
    <property type="entry name" value="Pilin"/>
</dbReference>
<evidence type="ECO:0000256" key="4">
    <source>
        <dbReference type="SAM" id="Phobius"/>
    </source>
</evidence>
<evidence type="ECO:0000313" key="6">
    <source>
        <dbReference type="Proteomes" id="UP000535589"/>
    </source>
</evidence>
<proteinExistence type="inferred from homology"/>
<organism evidence="5 6">
    <name type="scientific">Vibrio agarilyticus</name>
    <dbReference type="NCBI Taxonomy" id="2726741"/>
    <lineage>
        <taxon>Bacteria</taxon>
        <taxon>Pseudomonadati</taxon>
        <taxon>Pseudomonadota</taxon>
        <taxon>Gammaproteobacteria</taxon>
        <taxon>Vibrionales</taxon>
        <taxon>Vibrionaceae</taxon>
        <taxon>Vibrio</taxon>
    </lineage>
</organism>
<dbReference type="PANTHER" id="PTHR30093:SF34">
    <property type="entry name" value="PREPILIN PEPTIDASE-DEPENDENT PROTEIN D"/>
    <property type="match status" value="1"/>
</dbReference>
<name>A0A7X8TPY6_9VIBR</name>
<dbReference type="AlphaFoldDB" id="A0A7X8TPY6"/>
<dbReference type="SUPFAM" id="SSF54523">
    <property type="entry name" value="Pili subunits"/>
    <property type="match status" value="1"/>
</dbReference>
<evidence type="ECO:0000256" key="1">
    <source>
        <dbReference type="ARBA" id="ARBA00005233"/>
    </source>
</evidence>
<keyword evidence="3" id="KW-0281">Fimbrium</keyword>
<evidence type="ECO:0000313" key="5">
    <source>
        <dbReference type="EMBL" id="NLS12792.1"/>
    </source>
</evidence>
<dbReference type="Gene3D" id="3.30.700.10">
    <property type="entry name" value="Glycoprotein, Type 4 Pilin"/>
    <property type="match status" value="1"/>
</dbReference>
<evidence type="ECO:0000256" key="3">
    <source>
        <dbReference type="RuleBase" id="RU000389"/>
    </source>
</evidence>
<dbReference type="NCBIfam" id="TIGR02532">
    <property type="entry name" value="IV_pilin_GFxxxE"/>
    <property type="match status" value="1"/>
</dbReference>
<evidence type="ECO:0000256" key="2">
    <source>
        <dbReference type="ARBA" id="ARBA00022481"/>
    </source>
</evidence>
<accession>A0A7X8TPY6</accession>
<dbReference type="EMBL" id="JABAIK010000006">
    <property type="protein sequence ID" value="NLS12792.1"/>
    <property type="molecule type" value="Genomic_DNA"/>
</dbReference>
<dbReference type="PROSITE" id="PS00409">
    <property type="entry name" value="PROKAR_NTER_METHYL"/>
    <property type="match status" value="1"/>
</dbReference>
<dbReference type="InterPro" id="IPR012902">
    <property type="entry name" value="N_methyl_site"/>
</dbReference>
<keyword evidence="4" id="KW-1133">Transmembrane helix</keyword>
<keyword evidence="6" id="KW-1185">Reference proteome</keyword>
<dbReference type="Pfam" id="PF07963">
    <property type="entry name" value="N_methyl"/>
    <property type="match status" value="1"/>
</dbReference>
<dbReference type="Pfam" id="PF00114">
    <property type="entry name" value="Pilin"/>
    <property type="match status" value="1"/>
</dbReference>
<protein>
    <submittedName>
        <fullName evidence="5">Prepilin-type N-terminal cleavage/methylation domain-containing protein</fullName>
    </submittedName>
</protein>
<dbReference type="PANTHER" id="PTHR30093">
    <property type="entry name" value="GENERAL SECRETION PATHWAY PROTEIN G"/>
    <property type="match status" value="1"/>
</dbReference>
<keyword evidence="4" id="KW-0472">Membrane</keyword>
<feature type="transmembrane region" description="Helical" evidence="4">
    <location>
        <begin position="12"/>
        <end position="36"/>
    </location>
</feature>
<sequence>MMKQSQRMTQRGFTLVELMIVVAIVAILSAFAIPAYQDYTKRANATNMLQATSAMKSAVTICLASGNTLADCDSPNNGIPATQDLGDFTITTENGVITALSSAGFGSLPAKSSVILTPTEKVKDGVTFGYTWQVSCEVDDTVVTDWCPSS</sequence>
<keyword evidence="4" id="KW-0812">Transmembrane</keyword>
<reference evidence="5 6" key="1">
    <citation type="submission" date="2020-04" db="EMBL/GenBank/DDBJ databases">
        <title>Vibrio sp. SM6, a novel species isolated from seawater.</title>
        <authorList>
            <person name="Wang X."/>
        </authorList>
    </citation>
    <scope>NUCLEOTIDE SEQUENCE [LARGE SCALE GENOMIC DNA]</scope>
    <source>
        <strain evidence="5 6">SM6</strain>
    </source>
</reference>
<keyword evidence="2" id="KW-0488">Methylation</keyword>
<gene>
    <name evidence="5" type="ORF">HGP28_07715</name>
</gene>
<dbReference type="GO" id="GO:0007155">
    <property type="term" value="P:cell adhesion"/>
    <property type="evidence" value="ECO:0007669"/>
    <property type="project" value="InterPro"/>
</dbReference>
<comment type="similarity">
    <text evidence="1 3">Belongs to the N-Me-Phe pilin family.</text>
</comment>
<dbReference type="InterPro" id="IPR045584">
    <property type="entry name" value="Pilin-like"/>
</dbReference>